<dbReference type="EMBL" id="JAERRJ010000006">
    <property type="protein sequence ID" value="MBL1076118.1"/>
    <property type="molecule type" value="Genomic_DNA"/>
</dbReference>
<evidence type="ECO:0000313" key="3">
    <source>
        <dbReference type="EMBL" id="MBL1076118.1"/>
    </source>
</evidence>
<dbReference type="Pfam" id="PF24088">
    <property type="entry name" value="DUF7373"/>
    <property type="match status" value="1"/>
</dbReference>
<organism evidence="3 4">
    <name type="scientific">Nocardia acididurans</name>
    <dbReference type="NCBI Taxonomy" id="2802282"/>
    <lineage>
        <taxon>Bacteria</taxon>
        <taxon>Bacillati</taxon>
        <taxon>Actinomycetota</taxon>
        <taxon>Actinomycetes</taxon>
        <taxon>Mycobacteriales</taxon>
        <taxon>Nocardiaceae</taxon>
        <taxon>Nocardia</taxon>
    </lineage>
</organism>
<gene>
    <name evidence="3" type="ORF">JK358_17100</name>
</gene>
<dbReference type="Pfam" id="PF24092">
    <property type="entry name" value="DUF7373_C"/>
    <property type="match status" value="1"/>
</dbReference>
<dbReference type="Proteomes" id="UP000602198">
    <property type="component" value="Unassembled WGS sequence"/>
</dbReference>
<evidence type="ECO:0000259" key="1">
    <source>
        <dbReference type="Pfam" id="PF24088"/>
    </source>
</evidence>
<comment type="caution">
    <text evidence="3">The sequence shown here is derived from an EMBL/GenBank/DDBJ whole genome shotgun (WGS) entry which is preliminary data.</text>
</comment>
<name>A0ABS1MAB3_9NOCA</name>
<reference evidence="3 4" key="1">
    <citation type="submission" date="2021-01" db="EMBL/GenBank/DDBJ databases">
        <title>WGS of actinomycetes isolated from Thailand.</title>
        <authorList>
            <person name="Thawai C."/>
        </authorList>
    </citation>
    <scope>NUCLEOTIDE SEQUENCE [LARGE SCALE GENOMIC DNA]</scope>
    <source>
        <strain evidence="3 4">LPG 2</strain>
    </source>
</reference>
<proteinExistence type="predicted"/>
<feature type="domain" description="DUF7373" evidence="1">
    <location>
        <begin position="34"/>
        <end position="231"/>
    </location>
</feature>
<evidence type="ECO:0000313" key="4">
    <source>
        <dbReference type="Proteomes" id="UP000602198"/>
    </source>
</evidence>
<dbReference type="InterPro" id="IPR055797">
    <property type="entry name" value="DUF7373"/>
</dbReference>
<evidence type="ECO:0000259" key="2">
    <source>
        <dbReference type="Pfam" id="PF24092"/>
    </source>
</evidence>
<protein>
    <submittedName>
        <fullName evidence="3">Uncharacterized protein</fullName>
    </submittedName>
</protein>
<sequence length="376" mass="40546">MAGCAQEGTPTAAEIDVRTLDSSGYPVDRYTYDRTANGGGTVLEGMRMADAVVPTVRADSTLKVGRGGIVLNSVDDVIDVSHLSSTARPVLENRGFMVGFATSGADKPDIAEDKVDPSATTVTIRLLRFPSEDAAKLAAREIADADFNVALDQNRKLTLAEYPDALIHWRPTVPTIGVAMPRKEFVISLFIVRTTPDQTQLMSLVKKTLDAEVPAVDAFTPTPKDSIAQLPFDPDRMLARTLVDSRDNRTPDADAFGYFGPNMLVHAANDQGVRQRLVDSTGMDLMANAGDGYMFRTTDQKAGNDLVSGLIAILEGVENGPAPDGIPDSKCIHNSKNTAYRCYVVYKRYVGVVNADNETDAHKMATAQYALLANSL</sequence>
<accession>A0ABS1MAB3</accession>
<feature type="domain" description="DUF7373" evidence="2">
    <location>
        <begin position="237"/>
        <end position="375"/>
    </location>
</feature>
<keyword evidence="4" id="KW-1185">Reference proteome</keyword>
<dbReference type="InterPro" id="IPR056463">
    <property type="entry name" value="DUF7373_C"/>
</dbReference>